<feature type="compositionally biased region" description="Polar residues" evidence="1">
    <location>
        <begin position="93"/>
        <end position="104"/>
    </location>
</feature>
<dbReference type="KEGG" id="pfj:MYCFIDRAFT_177555"/>
<dbReference type="Proteomes" id="UP000016932">
    <property type="component" value="Unassembled WGS sequence"/>
</dbReference>
<dbReference type="GeneID" id="19333784"/>
<evidence type="ECO:0000313" key="3">
    <source>
        <dbReference type="Proteomes" id="UP000016932"/>
    </source>
</evidence>
<feature type="compositionally biased region" description="Basic and acidic residues" evidence="1">
    <location>
        <begin position="538"/>
        <end position="551"/>
    </location>
</feature>
<dbReference type="VEuPathDB" id="FungiDB:MYCFIDRAFT_177555"/>
<sequence>MIPLPPGSVRLRLGDGALQNADYITSFRASSLFSVALLERRDDFSKLFPSSSPPNQLPQTRPKHTSKNFNSSQYQERPRPAGVMLSFFGGSSGTRLSPTSSVTGTKRKRVNIRAEVDPKGEGVHEYAPKERQSPSLRRRSRLQFNSSNQLPSRSADHNGDMATTSPIQNLLRLPKCLRNRILLNVLVSEEPYIVRPDGRIEPKPIARYIEERKNCWVFQSYSTRKPGILETCKTIREEARGIFYAGNDFEIRISAFNASAIVPWWRRRVEILDARKDDPITIAVTSDEDVDAESTRPQLDSIEASMPPKRKALIYQAKRQPQTALLPQGDLSISTQYQPHWNNLKQWLQLFHAGIFPALIVTNTNMSTQELLRVSAIFESIAAYKDGDEWETAEKGLEGHRKILVADDKEWSLPDGKIRFGTSVSEESQSPTLREGSESRKVSSEDADIRPRTPPFKHDTTPIDEEEATPVSLSRWKALRDGTRRLSHSHFSPQHLQIPELFSPPLSRSSRRRPTPEGYFGGMDPFPSPVQTSKKRKMEGERRVRGRSEEL</sequence>
<dbReference type="HOGENOM" id="CLU_494424_0_0_1"/>
<dbReference type="STRING" id="383855.M2YSC2"/>
<gene>
    <name evidence="2" type="ORF">MYCFIDRAFT_177555</name>
</gene>
<feature type="region of interest" description="Disordered" evidence="1">
    <location>
        <begin position="420"/>
        <end position="471"/>
    </location>
</feature>
<name>M2YSC2_PSEFD</name>
<feature type="compositionally biased region" description="Basic and acidic residues" evidence="1">
    <location>
        <begin position="435"/>
        <end position="461"/>
    </location>
</feature>
<dbReference type="EMBL" id="KB446561">
    <property type="protein sequence ID" value="EME80625.1"/>
    <property type="molecule type" value="Genomic_DNA"/>
</dbReference>
<dbReference type="RefSeq" id="XP_007929511.1">
    <property type="nucleotide sequence ID" value="XM_007931320.1"/>
</dbReference>
<evidence type="ECO:0000313" key="2">
    <source>
        <dbReference type="EMBL" id="EME80625.1"/>
    </source>
</evidence>
<feature type="compositionally biased region" description="Polar residues" evidence="1">
    <location>
        <begin position="422"/>
        <end position="432"/>
    </location>
</feature>
<keyword evidence="3" id="KW-1185">Reference proteome</keyword>
<evidence type="ECO:0000256" key="1">
    <source>
        <dbReference type="SAM" id="MobiDB-lite"/>
    </source>
</evidence>
<protein>
    <submittedName>
        <fullName evidence="2">Uncharacterized protein</fullName>
    </submittedName>
</protein>
<feature type="region of interest" description="Disordered" evidence="1">
    <location>
        <begin position="487"/>
        <end position="551"/>
    </location>
</feature>
<feature type="region of interest" description="Disordered" evidence="1">
    <location>
        <begin position="89"/>
        <end position="163"/>
    </location>
</feature>
<feature type="compositionally biased region" description="Basic and acidic residues" evidence="1">
    <location>
        <begin position="112"/>
        <end position="132"/>
    </location>
</feature>
<dbReference type="AlphaFoldDB" id="M2YSC2"/>
<dbReference type="OrthoDB" id="3650398at2759"/>
<dbReference type="eggNOG" id="ENOG502RMA4">
    <property type="taxonomic scope" value="Eukaryota"/>
</dbReference>
<feature type="region of interest" description="Disordered" evidence="1">
    <location>
        <begin position="46"/>
        <end position="77"/>
    </location>
</feature>
<organism evidence="2 3">
    <name type="scientific">Pseudocercospora fijiensis (strain CIRAD86)</name>
    <name type="common">Black leaf streak disease fungus</name>
    <name type="synonym">Mycosphaerella fijiensis</name>
    <dbReference type="NCBI Taxonomy" id="383855"/>
    <lineage>
        <taxon>Eukaryota</taxon>
        <taxon>Fungi</taxon>
        <taxon>Dikarya</taxon>
        <taxon>Ascomycota</taxon>
        <taxon>Pezizomycotina</taxon>
        <taxon>Dothideomycetes</taxon>
        <taxon>Dothideomycetidae</taxon>
        <taxon>Mycosphaerellales</taxon>
        <taxon>Mycosphaerellaceae</taxon>
        <taxon>Pseudocercospora</taxon>
    </lineage>
</organism>
<accession>M2YSC2</accession>
<reference evidence="2 3" key="1">
    <citation type="journal article" date="2012" name="PLoS Pathog.">
        <title>Diverse lifestyles and strategies of plant pathogenesis encoded in the genomes of eighteen Dothideomycetes fungi.</title>
        <authorList>
            <person name="Ohm R.A."/>
            <person name="Feau N."/>
            <person name="Henrissat B."/>
            <person name="Schoch C.L."/>
            <person name="Horwitz B.A."/>
            <person name="Barry K.W."/>
            <person name="Condon B.J."/>
            <person name="Copeland A.C."/>
            <person name="Dhillon B."/>
            <person name="Glaser F."/>
            <person name="Hesse C.N."/>
            <person name="Kosti I."/>
            <person name="LaButti K."/>
            <person name="Lindquist E.A."/>
            <person name="Lucas S."/>
            <person name="Salamov A.A."/>
            <person name="Bradshaw R.E."/>
            <person name="Ciuffetti L."/>
            <person name="Hamelin R.C."/>
            <person name="Kema G.H.J."/>
            <person name="Lawrence C."/>
            <person name="Scott J.A."/>
            <person name="Spatafora J.W."/>
            <person name="Turgeon B.G."/>
            <person name="de Wit P.J.G.M."/>
            <person name="Zhong S."/>
            <person name="Goodwin S.B."/>
            <person name="Grigoriev I.V."/>
        </authorList>
    </citation>
    <scope>NUCLEOTIDE SEQUENCE [LARGE SCALE GENOMIC DNA]</scope>
    <source>
        <strain evidence="2 3">CIRAD86</strain>
    </source>
</reference>
<proteinExistence type="predicted"/>